<dbReference type="KEGG" id="cyj:Cyan7822_6931"/>
<dbReference type="Pfam" id="PF26392">
    <property type="entry name" value="McdB"/>
    <property type="match status" value="1"/>
</dbReference>
<feature type="compositionally biased region" description="Low complexity" evidence="1">
    <location>
        <begin position="42"/>
        <end position="56"/>
    </location>
</feature>
<evidence type="ECO:0000313" key="2">
    <source>
        <dbReference type="EMBL" id="ADN18571.1"/>
    </source>
</evidence>
<name>E0UNP1_GLOV7</name>
<dbReference type="InterPro" id="IPR049816">
    <property type="entry name" value="McdB"/>
</dbReference>
<dbReference type="OrthoDB" id="574506at2"/>
<organism evidence="2 3">
    <name type="scientific">Gloeothece verrucosa (strain PCC 7822)</name>
    <name type="common">Cyanothece sp. (strain PCC 7822)</name>
    <dbReference type="NCBI Taxonomy" id="497965"/>
    <lineage>
        <taxon>Bacteria</taxon>
        <taxon>Bacillati</taxon>
        <taxon>Cyanobacteriota</taxon>
        <taxon>Cyanophyceae</taxon>
        <taxon>Oscillatoriophycideae</taxon>
        <taxon>Chroococcales</taxon>
        <taxon>Aphanothecaceae</taxon>
        <taxon>Gloeothece</taxon>
        <taxon>Gloeothece verrucosa</taxon>
    </lineage>
</organism>
<gene>
    <name evidence="2" type="ordered locus">Cyan7822_6931</name>
</gene>
<dbReference type="EMBL" id="CP002201">
    <property type="protein sequence ID" value="ADN18571.1"/>
    <property type="molecule type" value="Genomic_DNA"/>
</dbReference>
<evidence type="ECO:0000256" key="1">
    <source>
        <dbReference type="SAM" id="MobiDB-lite"/>
    </source>
</evidence>
<protein>
    <submittedName>
        <fullName evidence="2">Uncharacterized protein</fullName>
    </submittedName>
</protein>
<dbReference type="Proteomes" id="UP000008206">
    <property type="component" value="Plasmid Cy782203"/>
</dbReference>
<reference evidence="3" key="1">
    <citation type="journal article" date="2011" name="MBio">
        <title>Novel metabolic attributes of the genus Cyanothece, comprising a group of unicellular nitrogen-fixing Cyanobacteria.</title>
        <authorList>
            <person name="Bandyopadhyay A."/>
            <person name="Elvitigala T."/>
            <person name="Welsh E."/>
            <person name="Stockel J."/>
            <person name="Liberton M."/>
            <person name="Min H."/>
            <person name="Sherman L.A."/>
            <person name="Pakrasi H.B."/>
        </authorList>
    </citation>
    <scope>NUCLEOTIDE SEQUENCE [LARGE SCALE GENOMIC DNA]</scope>
    <source>
        <strain evidence="3">PCC 7822</strain>
        <plasmid evidence="3">Cy782203</plasmid>
    </source>
</reference>
<geneLocation type="plasmid" evidence="2 3">
    <name>Cy782203</name>
</geneLocation>
<proteinExistence type="predicted"/>
<evidence type="ECO:0000313" key="3">
    <source>
        <dbReference type="Proteomes" id="UP000008206"/>
    </source>
</evidence>
<feature type="region of interest" description="Disordered" evidence="1">
    <location>
        <begin position="38"/>
        <end position="57"/>
    </location>
</feature>
<dbReference type="AlphaFoldDB" id="E0UNP1"/>
<dbReference type="CDD" id="cd21138">
    <property type="entry name" value="McdB-like"/>
    <property type="match status" value="1"/>
</dbReference>
<keyword evidence="2" id="KW-0614">Plasmid</keyword>
<accession>E0UNP1</accession>
<sequence length="170" mass="19415">MSENNLLAKLQQKRNRPTVERFDPLLPAVTPIVETIEESAETTDTTEATDNTEITNQFLTDNNIQSGKVESDELTITKLKQKLETYGKTRRRSGIILDETIDDEISAFCQANKITVETFLEAAWVIISSKEDLKKKIIKESKARYSKRKEAGTLRRQITQLENLKKLIKS</sequence>
<dbReference type="HOGENOM" id="CLU_133689_0_0_3"/>
<keyword evidence="3" id="KW-1185">Reference proteome</keyword>
<dbReference type="RefSeq" id="WP_013325696.1">
    <property type="nucleotide sequence ID" value="NC_014502.1"/>
</dbReference>